<dbReference type="AlphaFoldDB" id="A0A7T6Z680"/>
<dbReference type="EMBL" id="CP054705">
    <property type="protein sequence ID" value="QQK76113.1"/>
    <property type="molecule type" value="Genomic_DNA"/>
</dbReference>
<dbReference type="InterPro" id="IPR027417">
    <property type="entry name" value="P-loop_NTPase"/>
</dbReference>
<dbReference type="EMBL" id="CP054705">
    <property type="protein sequence ID" value="QQK74411.1"/>
    <property type="molecule type" value="Genomic_DNA"/>
</dbReference>
<keyword evidence="1" id="KW-0547">Nucleotide-binding</keyword>
<dbReference type="InterPro" id="IPR002611">
    <property type="entry name" value="IstB_ATP-bd"/>
</dbReference>
<dbReference type="KEGG" id="scia:HUG15_19620"/>
<dbReference type="Gene3D" id="3.40.50.300">
    <property type="entry name" value="P-loop containing nucleotide triphosphate hydrolases"/>
    <property type="match status" value="1"/>
</dbReference>
<gene>
    <name evidence="4" type="ORF">HUG15_01515</name>
    <name evidence="5" type="ORF">HUG15_03345</name>
    <name evidence="6" type="ORF">HUG15_06400</name>
    <name evidence="7" type="ORF">HUG15_11450</name>
    <name evidence="8" type="ORF">HUG15_14035</name>
    <name evidence="9" type="ORF">HUG15_19620</name>
</gene>
<dbReference type="KEGG" id="scia:HUG15_11450"/>
<organism evidence="9 10">
    <name type="scientific">Salicibibacter cibarius</name>
    <dbReference type="NCBI Taxonomy" id="2743000"/>
    <lineage>
        <taxon>Bacteria</taxon>
        <taxon>Bacillati</taxon>
        <taxon>Bacillota</taxon>
        <taxon>Bacilli</taxon>
        <taxon>Bacillales</taxon>
        <taxon>Bacillaceae</taxon>
        <taxon>Salicibibacter</taxon>
    </lineage>
</organism>
<evidence type="ECO:0000313" key="6">
    <source>
        <dbReference type="EMBL" id="QQK75254.1"/>
    </source>
</evidence>
<dbReference type="EMBL" id="CP054705">
    <property type="protein sequence ID" value="QQK74736.1"/>
    <property type="molecule type" value="Genomic_DNA"/>
</dbReference>
<sequence length="260" mass="30044">MNQQNIDKLKTLKLSGMAEAYESLFTKAENKEMDFDTLFGILIDHEESRRKSNKLNRLLKQAAFPEPASIEEIMYYDDRKLDKDLLQRLASGSYILDGRNIIFKGVSGAGKSWMAAAFGVQACRQFFKVHYTRLPDLLEEFKLAKYQQDDSYVKLMRKLLKVDLLILDEWLLHALTNEEAALLLEIINARRQAKQSNIFCSQFDIDGWYEKLGDGTLAEAILDRIIHDSYDIFIDGKVSMRERLGVQKQTANDKENNNFL</sequence>
<keyword evidence="10" id="KW-1185">Reference proteome</keyword>
<dbReference type="KEGG" id="scia:HUG15_14035"/>
<dbReference type="PANTHER" id="PTHR30050">
    <property type="entry name" value="CHROMOSOMAL REPLICATION INITIATOR PROTEIN DNAA"/>
    <property type="match status" value="1"/>
</dbReference>
<evidence type="ECO:0000313" key="10">
    <source>
        <dbReference type="Proteomes" id="UP000595823"/>
    </source>
</evidence>
<evidence type="ECO:0000313" key="5">
    <source>
        <dbReference type="EMBL" id="QQK74736.1"/>
    </source>
</evidence>
<dbReference type="KEGG" id="scia:HUG15_06400"/>
<dbReference type="PANTHER" id="PTHR30050:SF4">
    <property type="entry name" value="ATP-BINDING PROTEIN RV3427C IN INSERTION SEQUENCE-RELATED"/>
    <property type="match status" value="1"/>
</dbReference>
<protein>
    <submittedName>
        <fullName evidence="9">ATP-binding protein</fullName>
    </submittedName>
</protein>
<dbReference type="RefSeq" id="WP_200123700.1">
    <property type="nucleotide sequence ID" value="NZ_CP054705.1"/>
</dbReference>
<dbReference type="KEGG" id="scia:HUG15_03345"/>
<dbReference type="EMBL" id="CP054705">
    <property type="protein sequence ID" value="QQK77572.1"/>
    <property type="molecule type" value="Genomic_DNA"/>
</dbReference>
<keyword evidence="2 9" id="KW-0067">ATP-binding</keyword>
<evidence type="ECO:0000259" key="3">
    <source>
        <dbReference type="Pfam" id="PF01695"/>
    </source>
</evidence>
<dbReference type="Pfam" id="PF01695">
    <property type="entry name" value="IstB_IS21"/>
    <property type="match status" value="1"/>
</dbReference>
<dbReference type="NCBIfam" id="NF038214">
    <property type="entry name" value="IS21_help_AAA"/>
    <property type="match status" value="1"/>
</dbReference>
<evidence type="ECO:0000313" key="9">
    <source>
        <dbReference type="EMBL" id="QQK77572.1"/>
    </source>
</evidence>
<dbReference type="EMBL" id="CP054705">
    <property type="protein sequence ID" value="QQK75254.1"/>
    <property type="molecule type" value="Genomic_DNA"/>
</dbReference>
<evidence type="ECO:0000313" key="4">
    <source>
        <dbReference type="EMBL" id="QQK74411.1"/>
    </source>
</evidence>
<dbReference type="PIRSF" id="PIRSF003073">
    <property type="entry name" value="DNAC_TnpB_IstB"/>
    <property type="match status" value="1"/>
</dbReference>
<dbReference type="SUPFAM" id="SSF52540">
    <property type="entry name" value="P-loop containing nucleoside triphosphate hydrolases"/>
    <property type="match status" value="1"/>
</dbReference>
<dbReference type="GO" id="GO:0006260">
    <property type="term" value="P:DNA replication"/>
    <property type="evidence" value="ECO:0007669"/>
    <property type="project" value="TreeGrafter"/>
</dbReference>
<dbReference type="Proteomes" id="UP000595823">
    <property type="component" value="Chromosome"/>
</dbReference>
<evidence type="ECO:0000256" key="2">
    <source>
        <dbReference type="ARBA" id="ARBA00022840"/>
    </source>
</evidence>
<accession>A0A7T6Z680</accession>
<evidence type="ECO:0000256" key="1">
    <source>
        <dbReference type="ARBA" id="ARBA00022741"/>
    </source>
</evidence>
<dbReference type="EMBL" id="CP054705">
    <property type="protein sequence ID" value="QQK76571.1"/>
    <property type="molecule type" value="Genomic_DNA"/>
</dbReference>
<dbReference type="GO" id="GO:0005524">
    <property type="term" value="F:ATP binding"/>
    <property type="evidence" value="ECO:0007669"/>
    <property type="project" value="UniProtKB-KW"/>
</dbReference>
<reference evidence="9 10" key="1">
    <citation type="submission" date="2020-06" db="EMBL/GenBank/DDBJ databases">
        <title>Genomic analysis of Salicibibacter sp. NKC5-3.</title>
        <authorList>
            <person name="Oh Y.J."/>
        </authorList>
    </citation>
    <scope>NUCLEOTIDE SEQUENCE [LARGE SCALE GENOMIC DNA]</scope>
    <source>
        <strain evidence="9 10">NKC5-3</strain>
    </source>
</reference>
<dbReference type="InterPro" id="IPR028350">
    <property type="entry name" value="DNAC/IstB-like"/>
</dbReference>
<name>A0A7T6Z680_9BACI</name>
<feature type="domain" description="IstB-like ATP-binding" evidence="3">
    <location>
        <begin position="8"/>
        <end position="243"/>
    </location>
</feature>
<dbReference type="InterPro" id="IPR047661">
    <property type="entry name" value="IstB"/>
</dbReference>
<evidence type="ECO:0000313" key="7">
    <source>
        <dbReference type="EMBL" id="QQK76113.1"/>
    </source>
</evidence>
<evidence type="ECO:0000313" key="8">
    <source>
        <dbReference type="EMBL" id="QQK76571.1"/>
    </source>
</evidence>
<proteinExistence type="predicted"/>
<dbReference type="KEGG" id="scia:HUG15_01515"/>